<dbReference type="Pfam" id="PF04464">
    <property type="entry name" value="Glyphos_transf"/>
    <property type="match status" value="1"/>
</dbReference>
<dbReference type="STRING" id="177437.HRM2_18180"/>
<dbReference type="InterPro" id="IPR043148">
    <property type="entry name" value="TagF_C"/>
</dbReference>
<dbReference type="HOGENOM" id="CLU_780148_0_0_7"/>
<dbReference type="EMBL" id="CP001087">
    <property type="protein sequence ID" value="ACN14920.1"/>
    <property type="molecule type" value="Genomic_DNA"/>
</dbReference>
<proteinExistence type="predicted"/>
<sequence>MKLLFDVQELYYLAQYLPVFKELERHKICCEFVIYKNPKFDHLLEKAVKDDDLPVRWVSDRHDALAYYLTQKADWVVFGNSFFDVDTLHTVSKSAQMGHAIGIKSSYYTKSKTQMTVRFMEGPRRLDIIRKMYPRGNFVLTGFAKLDPLYNRTIPPLDLLSMGLDPTRKTILYAPTFYPSSIDSFPDAWPREFGGYNLIVKPHYFSMTKDKYRSQRRKFEQWAGFKNVYLAGIDEHSLLPFMVSSDLLISEASSSIFEFAALDKPIVWCDFLNLRWSYRGPLRFRFTRRMDQDILKFSDIGAHAANYSQLKTVVADQLNHPGMFGEKRRKYSELFVGPSDGGSAVRVVAYLLAHG</sequence>
<dbReference type="KEGG" id="dat:HRM2_18180"/>
<keyword evidence="2" id="KW-1185">Reference proteome</keyword>
<dbReference type="Gene3D" id="3.40.50.12580">
    <property type="match status" value="1"/>
</dbReference>
<dbReference type="GO" id="GO:0047356">
    <property type="term" value="F:CDP-ribitol ribitolphosphotransferase activity"/>
    <property type="evidence" value="ECO:0007669"/>
    <property type="project" value="UniProtKB-EC"/>
</dbReference>
<dbReference type="GO" id="GO:0047355">
    <property type="term" value="F:CDP-glycerol glycerophosphotransferase activity"/>
    <property type="evidence" value="ECO:0007669"/>
    <property type="project" value="InterPro"/>
</dbReference>
<dbReference type="SUPFAM" id="SSF53756">
    <property type="entry name" value="UDP-Glycosyltransferase/glycogen phosphorylase"/>
    <property type="match status" value="1"/>
</dbReference>
<dbReference type="GO" id="GO:0016020">
    <property type="term" value="C:membrane"/>
    <property type="evidence" value="ECO:0007669"/>
    <property type="project" value="InterPro"/>
</dbReference>
<dbReference type="OrthoDB" id="1113428at2"/>
<dbReference type="eggNOG" id="COG1887">
    <property type="taxonomic scope" value="Bacteria"/>
</dbReference>
<gene>
    <name evidence="1" type="primary">tagB2</name>
    <name evidence="1" type="ordered locus">HRM2_18180</name>
</gene>
<name>C0QBQ8_DESAH</name>
<organism evidence="1 2">
    <name type="scientific">Desulforapulum autotrophicum (strain ATCC 43914 / DSM 3382 / VKM B-1955 / HRM2)</name>
    <name type="common">Desulfobacterium autotrophicum</name>
    <dbReference type="NCBI Taxonomy" id="177437"/>
    <lineage>
        <taxon>Bacteria</taxon>
        <taxon>Pseudomonadati</taxon>
        <taxon>Thermodesulfobacteriota</taxon>
        <taxon>Desulfobacteria</taxon>
        <taxon>Desulfobacterales</taxon>
        <taxon>Desulfobacteraceae</taxon>
        <taxon>Desulforapulum</taxon>
    </lineage>
</organism>
<dbReference type="RefSeq" id="WP_015903706.1">
    <property type="nucleotide sequence ID" value="NC_012108.1"/>
</dbReference>
<evidence type="ECO:0000313" key="2">
    <source>
        <dbReference type="Proteomes" id="UP000000442"/>
    </source>
</evidence>
<accession>C0QBQ8</accession>
<dbReference type="AlphaFoldDB" id="C0QBQ8"/>
<protein>
    <submittedName>
        <fullName evidence="1">TagB2</fullName>
        <ecNumber evidence="1">2.7.8.14</ecNumber>
    </submittedName>
</protein>
<dbReference type="Proteomes" id="UP000000442">
    <property type="component" value="Chromosome"/>
</dbReference>
<evidence type="ECO:0000313" key="1">
    <source>
        <dbReference type="EMBL" id="ACN14920.1"/>
    </source>
</evidence>
<dbReference type="EC" id="2.7.8.14" evidence="1"/>
<reference evidence="1 2" key="1">
    <citation type="journal article" date="2009" name="Environ. Microbiol.">
        <title>Genome sequence of Desulfobacterium autotrophicum HRM2, a marine sulfate reducer oxidizing organic carbon completely to carbon dioxide.</title>
        <authorList>
            <person name="Strittmatter A.W."/>
            <person name="Liesegang H."/>
            <person name="Rabus R."/>
            <person name="Decker I."/>
            <person name="Amann J."/>
            <person name="Andres S."/>
            <person name="Henne A."/>
            <person name="Fricke W.F."/>
            <person name="Martinez-Arias R."/>
            <person name="Bartels D."/>
            <person name="Goesmann A."/>
            <person name="Krause L."/>
            <person name="Puehler A."/>
            <person name="Klenk H.P."/>
            <person name="Richter M."/>
            <person name="Schuler M."/>
            <person name="Gloeckner F.O."/>
            <person name="Meyerdierks A."/>
            <person name="Gottschalk G."/>
            <person name="Amann R."/>
        </authorList>
    </citation>
    <scope>NUCLEOTIDE SEQUENCE [LARGE SCALE GENOMIC DNA]</scope>
    <source>
        <strain evidence="2">ATCC 43914 / DSM 3382 / HRM2</strain>
    </source>
</reference>
<keyword evidence="1" id="KW-0808">Transferase</keyword>
<dbReference type="InterPro" id="IPR007554">
    <property type="entry name" value="Glycerophosphate_synth"/>
</dbReference>